<feature type="coiled-coil region" evidence="1">
    <location>
        <begin position="35"/>
        <end position="69"/>
    </location>
</feature>
<reference evidence="3 4" key="1">
    <citation type="submission" date="2016-11" db="EMBL/GenBank/DDBJ databases">
        <title>The macronuclear genome of Stentor coeruleus: a giant cell with tiny introns.</title>
        <authorList>
            <person name="Slabodnick M."/>
            <person name="Ruby J.G."/>
            <person name="Reiff S.B."/>
            <person name="Swart E.C."/>
            <person name="Gosai S."/>
            <person name="Prabakaran S."/>
            <person name="Witkowska E."/>
            <person name="Larue G.E."/>
            <person name="Fisher S."/>
            <person name="Freeman R.M."/>
            <person name="Gunawardena J."/>
            <person name="Chu W."/>
            <person name="Stover N.A."/>
            <person name="Gregory B.D."/>
            <person name="Nowacki M."/>
            <person name="Derisi J."/>
            <person name="Roy S.W."/>
            <person name="Marshall W.F."/>
            <person name="Sood P."/>
        </authorList>
    </citation>
    <scope>NUCLEOTIDE SEQUENCE [LARGE SCALE GENOMIC DNA]</scope>
    <source>
        <strain evidence="3">WM001</strain>
    </source>
</reference>
<dbReference type="EMBL" id="MPUH01000778">
    <property type="protein sequence ID" value="OMJ74042.1"/>
    <property type="molecule type" value="Genomic_DNA"/>
</dbReference>
<evidence type="ECO:0000313" key="4">
    <source>
        <dbReference type="Proteomes" id="UP000187209"/>
    </source>
</evidence>
<keyword evidence="4" id="KW-1185">Reference proteome</keyword>
<accession>A0A1R2BB98</accession>
<sequence>MNKLFDTCSKNSNNEPEELVSLTDRIYFRNILEEKQNLEEAFDSNLELMKQLTLEIDSYKIIMDKITQELNDSQFNEPSCQSSPSQNPVCKVSMTPTTVCSLLSRSLNEAEINKITDKVKIIKNNTNELTKQVEQYKQMYFSLKKDNDNLLIFKGKAEPKIKKLEDDLKKAEQDLKKAETDIKKFDQELKITKKDMELIKQNASDLASNNDMLKNQVRDKTEEMRNALRDVEKLEKTKKKAEMDLEKGNKDLEIARNDLAKIKNDMDKEKSIRAGLEKEVERLKKEAKDLINVNLTLERDNDKMKKELKDCKDNLEKGKKDLKYAEGLKQVNDEMKERIANLENEIESLNEKLINSSGKKDENADSYGKYQEIIEELKQDNEKKCKALMIEIDRLKDENYEKTQEIDNLKVSDKAFHEKNSFDDSESSSERIQVPNLENEELKMENERLQDENQKLSEMCELQDERLKELETLLKNSIKNQGE</sequence>
<dbReference type="SUPFAM" id="SSF57997">
    <property type="entry name" value="Tropomyosin"/>
    <property type="match status" value="1"/>
</dbReference>
<dbReference type="Proteomes" id="UP000187209">
    <property type="component" value="Unassembled WGS sequence"/>
</dbReference>
<keyword evidence="1" id="KW-0175">Coiled coil</keyword>
<proteinExistence type="predicted"/>
<dbReference type="AlphaFoldDB" id="A0A1R2BB98"/>
<protein>
    <submittedName>
        <fullName evidence="3">Uncharacterized protein</fullName>
    </submittedName>
</protein>
<gene>
    <name evidence="3" type="ORF">SteCoe_27128</name>
</gene>
<dbReference type="Gene3D" id="1.20.5.170">
    <property type="match status" value="1"/>
</dbReference>
<evidence type="ECO:0000313" key="3">
    <source>
        <dbReference type="EMBL" id="OMJ74042.1"/>
    </source>
</evidence>
<comment type="caution">
    <text evidence="3">The sequence shown here is derived from an EMBL/GenBank/DDBJ whole genome shotgun (WGS) entry which is preliminary data.</text>
</comment>
<evidence type="ECO:0000256" key="1">
    <source>
        <dbReference type="SAM" id="Coils"/>
    </source>
</evidence>
<organism evidence="3 4">
    <name type="scientific">Stentor coeruleus</name>
    <dbReference type="NCBI Taxonomy" id="5963"/>
    <lineage>
        <taxon>Eukaryota</taxon>
        <taxon>Sar</taxon>
        <taxon>Alveolata</taxon>
        <taxon>Ciliophora</taxon>
        <taxon>Postciliodesmatophora</taxon>
        <taxon>Heterotrichea</taxon>
        <taxon>Heterotrichida</taxon>
        <taxon>Stentoridae</taxon>
        <taxon>Stentor</taxon>
    </lineage>
</organism>
<feature type="region of interest" description="Disordered" evidence="2">
    <location>
        <begin position="417"/>
        <end position="448"/>
    </location>
</feature>
<evidence type="ECO:0000256" key="2">
    <source>
        <dbReference type="SAM" id="MobiDB-lite"/>
    </source>
</evidence>
<name>A0A1R2BB98_9CILI</name>
<dbReference type="OrthoDB" id="10255522at2759"/>